<feature type="compositionally biased region" description="Polar residues" evidence="1">
    <location>
        <begin position="151"/>
        <end position="163"/>
    </location>
</feature>
<protein>
    <submittedName>
        <fullName evidence="2">Uncharacterized protein</fullName>
    </submittedName>
</protein>
<feature type="region of interest" description="Disordered" evidence="1">
    <location>
        <begin position="146"/>
        <end position="165"/>
    </location>
</feature>
<organism evidence="2 3">
    <name type="scientific">Aquipluma nitroreducens</name>
    <dbReference type="NCBI Taxonomy" id="2010828"/>
    <lineage>
        <taxon>Bacteria</taxon>
        <taxon>Pseudomonadati</taxon>
        <taxon>Bacteroidota</taxon>
        <taxon>Bacteroidia</taxon>
        <taxon>Marinilabiliales</taxon>
        <taxon>Prolixibacteraceae</taxon>
        <taxon>Aquipluma</taxon>
    </lineage>
</organism>
<reference evidence="2" key="1">
    <citation type="journal article" date="2020" name="Int. J. Syst. Evol. Microbiol.">
        <title>Aquipluma nitroreducens gen. nov. sp. nov., a novel facultatively anaerobic bacterium isolated from a freshwater lake.</title>
        <authorList>
            <person name="Watanabe M."/>
            <person name="Kojima H."/>
            <person name="Fukui M."/>
        </authorList>
    </citation>
    <scope>NUCLEOTIDE SEQUENCE</scope>
    <source>
        <strain evidence="2">MeG22</strain>
    </source>
</reference>
<accession>A0A5K7SDY0</accession>
<gene>
    <name evidence="2" type="ORF">AQPE_3966</name>
</gene>
<dbReference type="KEGG" id="anf:AQPE_3966"/>
<evidence type="ECO:0000256" key="1">
    <source>
        <dbReference type="SAM" id="MobiDB-lite"/>
    </source>
</evidence>
<dbReference type="Proteomes" id="UP001193389">
    <property type="component" value="Chromosome"/>
</dbReference>
<evidence type="ECO:0000313" key="2">
    <source>
        <dbReference type="EMBL" id="BBE19778.1"/>
    </source>
</evidence>
<keyword evidence="3" id="KW-1185">Reference proteome</keyword>
<dbReference type="EMBL" id="AP018694">
    <property type="protein sequence ID" value="BBE19778.1"/>
    <property type="molecule type" value="Genomic_DNA"/>
</dbReference>
<proteinExistence type="predicted"/>
<name>A0A5K7SDY0_9BACT</name>
<dbReference type="AlphaFoldDB" id="A0A5K7SDY0"/>
<sequence>MFFRDLKLNSYVYITKQLFYYFFSTLNSSLFVAALYAQLLKPNPSSSTDRIGLCKLVAACPCYCNNATRYNRAAAWADEVSDNRTPVRDGGVNMPVNNFDLRDRASDVRDSDTNFRGRVMDMSDNSFNLRDRAVCLRDGDTEVRDGAMNLRDSNMNPRDSNMNPRDGVGELRDGGLNLSDRVFSFCCRG</sequence>
<evidence type="ECO:0000313" key="3">
    <source>
        <dbReference type="Proteomes" id="UP001193389"/>
    </source>
</evidence>